<feature type="signal peptide" evidence="2">
    <location>
        <begin position="1"/>
        <end position="28"/>
    </location>
</feature>
<dbReference type="Proteomes" id="UP000309215">
    <property type="component" value="Unassembled WGS sequence"/>
</dbReference>
<proteinExistence type="predicted"/>
<keyword evidence="2" id="KW-0732">Signal</keyword>
<evidence type="ECO:0000256" key="1">
    <source>
        <dbReference type="SAM" id="MobiDB-lite"/>
    </source>
</evidence>
<organism evidence="3 4">
    <name type="scientific">Polyangium fumosum</name>
    <dbReference type="NCBI Taxonomy" id="889272"/>
    <lineage>
        <taxon>Bacteria</taxon>
        <taxon>Pseudomonadati</taxon>
        <taxon>Myxococcota</taxon>
        <taxon>Polyangia</taxon>
        <taxon>Polyangiales</taxon>
        <taxon>Polyangiaceae</taxon>
        <taxon>Polyangium</taxon>
    </lineage>
</organism>
<keyword evidence="4" id="KW-1185">Reference proteome</keyword>
<evidence type="ECO:0000256" key="2">
    <source>
        <dbReference type="SAM" id="SignalP"/>
    </source>
</evidence>
<dbReference type="OrthoDB" id="9952828at2"/>
<name>A0A4U1JFH0_9BACT</name>
<protein>
    <submittedName>
        <fullName evidence="3">Uncharacterized protein</fullName>
    </submittedName>
</protein>
<feature type="compositionally biased region" description="Basic residues" evidence="1">
    <location>
        <begin position="135"/>
        <end position="150"/>
    </location>
</feature>
<reference evidence="3 4" key="1">
    <citation type="submission" date="2019-04" db="EMBL/GenBank/DDBJ databases">
        <authorList>
            <person name="Li Y."/>
            <person name="Wang J."/>
        </authorList>
    </citation>
    <scope>NUCLEOTIDE SEQUENCE [LARGE SCALE GENOMIC DNA]</scope>
    <source>
        <strain evidence="3 4">DSM 14668</strain>
    </source>
</reference>
<evidence type="ECO:0000313" key="4">
    <source>
        <dbReference type="Proteomes" id="UP000309215"/>
    </source>
</evidence>
<dbReference type="EMBL" id="SSMQ01000008">
    <property type="protein sequence ID" value="TKD10011.1"/>
    <property type="molecule type" value="Genomic_DNA"/>
</dbReference>
<dbReference type="RefSeq" id="WP_136928810.1">
    <property type="nucleotide sequence ID" value="NZ_SSMQ01000008.1"/>
</dbReference>
<gene>
    <name evidence="3" type="ORF">E8A74_10430</name>
</gene>
<sequence>MTYVPSFFRPLAVALCLAFAAAPTVAFAGEGSAPAGAKAKDEAGKKPRIAFPIPAEQFTKHVEKRIEKARGRMESHMKEKNLPEADRAARRKAFDASATEVRAAVKRAAQDGTVTKDEAQEVRKLAKGLKQGGHDKKKGRHHDKKPGKAA</sequence>
<accession>A0A4U1JFH0</accession>
<feature type="compositionally biased region" description="Basic and acidic residues" evidence="1">
    <location>
        <begin position="114"/>
        <end position="124"/>
    </location>
</feature>
<feature type="region of interest" description="Disordered" evidence="1">
    <location>
        <begin position="68"/>
        <end position="150"/>
    </location>
</feature>
<evidence type="ECO:0000313" key="3">
    <source>
        <dbReference type="EMBL" id="TKD10011.1"/>
    </source>
</evidence>
<dbReference type="AlphaFoldDB" id="A0A4U1JFH0"/>
<feature type="compositionally biased region" description="Basic and acidic residues" evidence="1">
    <location>
        <begin position="68"/>
        <end position="94"/>
    </location>
</feature>
<feature type="chain" id="PRO_5021002636" evidence="2">
    <location>
        <begin position="29"/>
        <end position="150"/>
    </location>
</feature>
<comment type="caution">
    <text evidence="3">The sequence shown here is derived from an EMBL/GenBank/DDBJ whole genome shotgun (WGS) entry which is preliminary data.</text>
</comment>